<dbReference type="CDD" id="cd04485">
    <property type="entry name" value="DnaE_OBF"/>
    <property type="match status" value="1"/>
</dbReference>
<dbReference type="Proteomes" id="UP000523795">
    <property type="component" value="Unassembled WGS sequence"/>
</dbReference>
<reference evidence="6 7" key="1">
    <citation type="submission" date="2020-04" db="EMBL/GenBank/DDBJ databases">
        <authorList>
            <person name="Liu S."/>
        </authorList>
    </citation>
    <scope>NUCLEOTIDE SEQUENCE [LARGE SCALE GENOMIC DNA]</scope>
    <source>
        <strain evidence="6 7">CGMCC 1.15091</strain>
    </source>
</reference>
<comment type="similarity">
    <text evidence="1">Belongs to the DNA polymerase type-C family. DnaE2 subfamily.</text>
</comment>
<proteinExistence type="inferred from homology"/>
<dbReference type="Pfam" id="PF01336">
    <property type="entry name" value="tRNA_anti-codon"/>
    <property type="match status" value="1"/>
</dbReference>
<accession>A0ABX1JMW1</accession>
<protein>
    <recommendedName>
        <fullName evidence="2">Error-prone DNA polymerase</fullName>
    </recommendedName>
</protein>
<dbReference type="InterPro" id="IPR004805">
    <property type="entry name" value="DnaE2/DnaE/PolC"/>
</dbReference>
<dbReference type="InterPro" id="IPR029460">
    <property type="entry name" value="DNAPol_HHH"/>
</dbReference>
<feature type="domain" description="DNA polymerase helix-hairpin-helix motif" evidence="5">
    <location>
        <begin position="58"/>
        <end position="145"/>
    </location>
</feature>
<feature type="region of interest" description="Disordered" evidence="3">
    <location>
        <begin position="338"/>
        <end position="381"/>
    </location>
</feature>
<comment type="caution">
    <text evidence="6">The sequence shown here is derived from an EMBL/GenBank/DDBJ whole genome shotgun (WGS) entry which is preliminary data.</text>
</comment>
<evidence type="ECO:0000259" key="5">
    <source>
        <dbReference type="Pfam" id="PF14579"/>
    </source>
</evidence>
<evidence type="ECO:0000256" key="1">
    <source>
        <dbReference type="ARBA" id="ARBA00007391"/>
    </source>
</evidence>
<organism evidence="6 7">
    <name type="scientific">Arthrobacter deserti</name>
    <dbReference type="NCBI Taxonomy" id="1742687"/>
    <lineage>
        <taxon>Bacteria</taxon>
        <taxon>Bacillati</taxon>
        <taxon>Actinomycetota</taxon>
        <taxon>Actinomycetes</taxon>
        <taxon>Micrococcales</taxon>
        <taxon>Micrococcaceae</taxon>
        <taxon>Arthrobacter</taxon>
    </lineage>
</organism>
<dbReference type="PANTHER" id="PTHR32294:SF4">
    <property type="entry name" value="ERROR-PRONE DNA POLYMERASE"/>
    <property type="match status" value="1"/>
</dbReference>
<evidence type="ECO:0000256" key="3">
    <source>
        <dbReference type="SAM" id="MobiDB-lite"/>
    </source>
</evidence>
<dbReference type="Pfam" id="PF14579">
    <property type="entry name" value="HHH_6"/>
    <property type="match status" value="1"/>
</dbReference>
<name>A0ABX1JMW1_9MICC</name>
<evidence type="ECO:0000259" key="4">
    <source>
        <dbReference type="Pfam" id="PF01336"/>
    </source>
</evidence>
<keyword evidence="7" id="KW-1185">Reference proteome</keyword>
<dbReference type="PANTHER" id="PTHR32294">
    <property type="entry name" value="DNA POLYMERASE III SUBUNIT ALPHA"/>
    <property type="match status" value="1"/>
</dbReference>
<dbReference type="Gene3D" id="1.10.150.870">
    <property type="match status" value="1"/>
</dbReference>
<sequence>AFGSFGFCKAHGAAFAVPTYQSAWLKAHHPEAFLAGLWEHDPGMYPRRLLVGEARTMGIPILPLDINHSKDTYRVERIPATETGPEKLGIRLSLAGIYGLSAAELRRIVAGQPYDPLADLRARAKVSRPTMKRLAQLGAFDELGRQAGPAALAGRADLVHHLDLLDGTGRAVPRKHRPIEGQLALPLGDLELRNLTPVFPDPSLADKVRTELDLLAVDASAHLMDSYAPLLSSLGTTAARDLLGLRNNTEVLVAGIRVATQTPPMRGGRRVVFISIDDGTGCVDCTFFHEAQEKAGPLLFGTRLLLVRGTTRRTGPRGISLQALDAWDLADIASLPVRPSPPAGAPPAAESRLSGGARQHVQGRRAPEGHVGGPEVQRIPS</sequence>
<dbReference type="EMBL" id="JAAZSR010000111">
    <property type="protein sequence ID" value="NKX50634.1"/>
    <property type="molecule type" value="Genomic_DNA"/>
</dbReference>
<feature type="domain" description="OB" evidence="4">
    <location>
        <begin position="253"/>
        <end position="325"/>
    </location>
</feature>
<feature type="non-terminal residue" evidence="6">
    <location>
        <position position="1"/>
    </location>
</feature>
<dbReference type="InterPro" id="IPR004365">
    <property type="entry name" value="NA-bd_OB_tRNA"/>
</dbReference>
<evidence type="ECO:0000313" key="6">
    <source>
        <dbReference type="EMBL" id="NKX50634.1"/>
    </source>
</evidence>
<evidence type="ECO:0000313" key="7">
    <source>
        <dbReference type="Proteomes" id="UP000523795"/>
    </source>
</evidence>
<gene>
    <name evidence="6" type="ORF">HER39_08655</name>
</gene>
<evidence type="ECO:0000256" key="2">
    <source>
        <dbReference type="ARBA" id="ARBA00017273"/>
    </source>
</evidence>